<dbReference type="EMBL" id="OU892287">
    <property type="protein sequence ID" value="CAG9761947.1"/>
    <property type="molecule type" value="Genomic_DNA"/>
</dbReference>
<name>A0A9N9MG59_9CUCU</name>
<keyword evidence="5" id="KW-0968">Cytoplasmic vesicle</keyword>
<sequence length="559" mass="63757">MSNFKVRVLYDFQGEPGTAEMSVTAGDVLTVTRTDVGEGWWEGLSPKGQSGLFPEAYVEKIESGPPSIPPPALPWSLPGTEKAQQEPDKGSDDGWDDSDFEENTYEVPPYHGNNDNSTAQTRNEIYQGYPASEQNHNYQQYARQSTQSDTVSLSGSTMGDGKGTIAKKSLNIFSSAVRSGLEGYILGLTKDFSSTASKRIHIYREGDEQLGRWENISNPYTVQIASPKKATKMGGLKSFIAYQLTPSFTNIEVSRRYKHFDWLHDRLTEKFNLIAIPPLPDKQVSGRYDEGFIEQRRALLQEFINYMCRHPVLSTCDVWIHFLTCTDEKQWKQGKRNAEKDQLIGASFCLSVDAPEKELMPSLVDVKIDENIKYIDKMDQCIKNLMSTSQDQQKKCINMYKREFSRVGAAFLALGSAFEYNQQGMFTKASLDVKNIGSTFTIIGKLYEDQAKIDWEPLTQKLYIYKGITSSLPNILQMQKMAEQKKKDCERNNQVPQLALTDVRRRSDVITYTVFAELEHFQQERDHDLKLALKEFLQEQLNFYRNVVSKLENTLNNYE</sequence>
<evidence type="ECO:0000256" key="6">
    <source>
        <dbReference type="PROSITE-ProRule" id="PRU00192"/>
    </source>
</evidence>
<dbReference type="PANTHER" id="PTHR45827:SF1">
    <property type="entry name" value="SORTING NEXIN"/>
    <property type="match status" value="1"/>
</dbReference>
<dbReference type="GO" id="GO:0005886">
    <property type="term" value="C:plasma membrane"/>
    <property type="evidence" value="ECO:0007669"/>
    <property type="project" value="TreeGrafter"/>
</dbReference>
<feature type="region of interest" description="Disordered" evidence="7">
    <location>
        <begin position="61"/>
        <end position="119"/>
    </location>
</feature>
<evidence type="ECO:0000259" key="9">
    <source>
        <dbReference type="PROSITE" id="PS50195"/>
    </source>
</evidence>
<protein>
    <recommendedName>
        <fullName evidence="12">Sorting nexin</fullName>
    </recommendedName>
</protein>
<dbReference type="Pfam" id="PF00787">
    <property type="entry name" value="PX"/>
    <property type="match status" value="1"/>
</dbReference>
<evidence type="ECO:0000313" key="11">
    <source>
        <dbReference type="Proteomes" id="UP001152799"/>
    </source>
</evidence>
<dbReference type="GO" id="GO:0030659">
    <property type="term" value="C:cytoplasmic vesicle membrane"/>
    <property type="evidence" value="ECO:0007669"/>
    <property type="project" value="UniProtKB-SubCell"/>
</dbReference>
<evidence type="ECO:0000313" key="10">
    <source>
        <dbReference type="EMBL" id="CAG9761947.1"/>
    </source>
</evidence>
<feature type="domain" description="SH3" evidence="8">
    <location>
        <begin position="1"/>
        <end position="63"/>
    </location>
</feature>
<keyword evidence="3 6" id="KW-0728">SH3 domain</keyword>
<dbReference type="InterPro" id="IPR001452">
    <property type="entry name" value="SH3_domain"/>
</dbReference>
<dbReference type="SMART" id="SM00312">
    <property type="entry name" value="PX"/>
    <property type="match status" value="1"/>
</dbReference>
<reference evidence="10" key="1">
    <citation type="submission" date="2022-01" db="EMBL/GenBank/DDBJ databases">
        <authorList>
            <person name="King R."/>
        </authorList>
    </citation>
    <scope>NUCLEOTIDE SEQUENCE</scope>
</reference>
<feature type="compositionally biased region" description="Basic and acidic residues" evidence="7">
    <location>
        <begin position="83"/>
        <end position="92"/>
    </location>
</feature>
<feature type="domain" description="PX" evidence="9">
    <location>
        <begin position="220"/>
        <end position="330"/>
    </location>
</feature>
<dbReference type="Pfam" id="PF10456">
    <property type="entry name" value="BAR_3_WASP_bdg"/>
    <property type="match status" value="1"/>
</dbReference>
<dbReference type="GO" id="GO:0097320">
    <property type="term" value="P:plasma membrane tubulation"/>
    <property type="evidence" value="ECO:0007669"/>
    <property type="project" value="TreeGrafter"/>
</dbReference>
<evidence type="ECO:0000256" key="3">
    <source>
        <dbReference type="ARBA" id="ARBA00022443"/>
    </source>
</evidence>
<dbReference type="AlphaFoldDB" id="A0A9N9MG59"/>
<dbReference type="Pfam" id="PF14604">
    <property type="entry name" value="SH3_9"/>
    <property type="match status" value="1"/>
</dbReference>
<feature type="compositionally biased region" description="Acidic residues" evidence="7">
    <location>
        <begin position="93"/>
        <end position="104"/>
    </location>
</feature>
<evidence type="ECO:0000256" key="4">
    <source>
        <dbReference type="ARBA" id="ARBA00023136"/>
    </source>
</evidence>
<evidence type="ECO:0000256" key="2">
    <source>
        <dbReference type="ARBA" id="ARBA00010883"/>
    </source>
</evidence>
<dbReference type="SMART" id="SM00326">
    <property type="entry name" value="SH3"/>
    <property type="match status" value="1"/>
</dbReference>
<organism evidence="10 11">
    <name type="scientific">Ceutorhynchus assimilis</name>
    <name type="common">cabbage seed weevil</name>
    <dbReference type="NCBI Taxonomy" id="467358"/>
    <lineage>
        <taxon>Eukaryota</taxon>
        <taxon>Metazoa</taxon>
        <taxon>Ecdysozoa</taxon>
        <taxon>Arthropoda</taxon>
        <taxon>Hexapoda</taxon>
        <taxon>Insecta</taxon>
        <taxon>Pterygota</taxon>
        <taxon>Neoptera</taxon>
        <taxon>Endopterygota</taxon>
        <taxon>Coleoptera</taxon>
        <taxon>Polyphaga</taxon>
        <taxon>Cucujiformia</taxon>
        <taxon>Curculionidae</taxon>
        <taxon>Ceutorhynchinae</taxon>
        <taxon>Ceutorhynchus</taxon>
    </lineage>
</organism>
<dbReference type="Gene3D" id="2.30.30.40">
    <property type="entry name" value="SH3 Domains"/>
    <property type="match status" value="1"/>
</dbReference>
<dbReference type="GO" id="GO:0006897">
    <property type="term" value="P:endocytosis"/>
    <property type="evidence" value="ECO:0007669"/>
    <property type="project" value="TreeGrafter"/>
</dbReference>
<dbReference type="InterPro" id="IPR027267">
    <property type="entry name" value="AH/BAR_dom_sf"/>
</dbReference>
<dbReference type="Gene3D" id="1.20.1270.60">
    <property type="entry name" value="Arfaptin homology (AH) domain/BAR domain"/>
    <property type="match status" value="1"/>
</dbReference>
<dbReference type="SUPFAM" id="SSF64268">
    <property type="entry name" value="PX domain"/>
    <property type="match status" value="1"/>
</dbReference>
<dbReference type="OrthoDB" id="10254720at2759"/>
<dbReference type="InterPro" id="IPR036871">
    <property type="entry name" value="PX_dom_sf"/>
</dbReference>
<dbReference type="CDD" id="cd06862">
    <property type="entry name" value="PX_SNX9_18_like"/>
    <property type="match status" value="1"/>
</dbReference>
<dbReference type="CDD" id="cd11763">
    <property type="entry name" value="SH3_SNX9_like"/>
    <property type="match status" value="1"/>
</dbReference>
<gene>
    <name evidence="10" type="ORF">CEUTPL_LOCUS2637</name>
</gene>
<proteinExistence type="inferred from homology"/>
<dbReference type="Gene3D" id="3.30.1520.10">
    <property type="entry name" value="Phox-like domain"/>
    <property type="match status" value="1"/>
</dbReference>
<evidence type="ECO:0000256" key="1">
    <source>
        <dbReference type="ARBA" id="ARBA00004156"/>
    </source>
</evidence>
<keyword evidence="4" id="KW-0472">Membrane</keyword>
<accession>A0A9N9MG59</accession>
<dbReference type="PRINTS" id="PR00452">
    <property type="entry name" value="SH3DOMAIN"/>
</dbReference>
<evidence type="ECO:0000259" key="8">
    <source>
        <dbReference type="PROSITE" id="PS50002"/>
    </source>
</evidence>
<dbReference type="SUPFAM" id="SSF50044">
    <property type="entry name" value="SH3-domain"/>
    <property type="match status" value="1"/>
</dbReference>
<dbReference type="FunFam" id="3.30.1520.10:FF:000004">
    <property type="entry name" value="Sorting nexin"/>
    <property type="match status" value="1"/>
</dbReference>
<dbReference type="GO" id="GO:0035091">
    <property type="term" value="F:phosphatidylinositol binding"/>
    <property type="evidence" value="ECO:0007669"/>
    <property type="project" value="InterPro"/>
</dbReference>
<evidence type="ECO:0000256" key="7">
    <source>
        <dbReference type="SAM" id="MobiDB-lite"/>
    </source>
</evidence>
<dbReference type="InterPro" id="IPR001683">
    <property type="entry name" value="PX_dom"/>
</dbReference>
<comment type="subcellular location">
    <subcellularLocation>
        <location evidence="1">Cytoplasmic vesicle membrane</location>
    </subcellularLocation>
</comment>
<dbReference type="PANTHER" id="PTHR45827">
    <property type="entry name" value="SORTING NEXIN"/>
    <property type="match status" value="1"/>
</dbReference>
<dbReference type="GO" id="GO:0016197">
    <property type="term" value="P:endosomal transport"/>
    <property type="evidence" value="ECO:0007669"/>
    <property type="project" value="TreeGrafter"/>
</dbReference>
<evidence type="ECO:0000256" key="5">
    <source>
        <dbReference type="ARBA" id="ARBA00023329"/>
    </source>
</evidence>
<dbReference type="InterPro" id="IPR019497">
    <property type="entry name" value="Sorting_nexin_WASP-bd-dom"/>
</dbReference>
<evidence type="ECO:0008006" key="12">
    <source>
        <dbReference type="Google" id="ProtNLM"/>
    </source>
</evidence>
<dbReference type="PROSITE" id="PS50002">
    <property type="entry name" value="SH3"/>
    <property type="match status" value="1"/>
</dbReference>
<dbReference type="InterPro" id="IPR036028">
    <property type="entry name" value="SH3-like_dom_sf"/>
</dbReference>
<keyword evidence="11" id="KW-1185">Reference proteome</keyword>
<comment type="similarity">
    <text evidence="2">Belongs to the sorting nexin family.</text>
</comment>
<dbReference type="PROSITE" id="PS50195">
    <property type="entry name" value="PX"/>
    <property type="match status" value="1"/>
</dbReference>
<dbReference type="Proteomes" id="UP001152799">
    <property type="component" value="Chromosome 11"/>
</dbReference>